<evidence type="ECO:0000313" key="2">
    <source>
        <dbReference type="Proteomes" id="UP000230463"/>
    </source>
</evidence>
<dbReference type="EMBL" id="MEIU01000047">
    <property type="protein sequence ID" value="PIT60412.1"/>
    <property type="molecule type" value="Genomic_DNA"/>
</dbReference>
<organism evidence="1 2">
    <name type="scientific">Snodgrassella alvi</name>
    <dbReference type="NCBI Taxonomy" id="1196083"/>
    <lineage>
        <taxon>Bacteria</taxon>
        <taxon>Pseudomonadati</taxon>
        <taxon>Pseudomonadota</taxon>
        <taxon>Betaproteobacteria</taxon>
        <taxon>Neisseriales</taxon>
        <taxon>Neisseriaceae</taxon>
        <taxon>Snodgrassella</taxon>
    </lineage>
</organism>
<dbReference type="RefSeq" id="WP_100123489.1">
    <property type="nucleotide sequence ID" value="NZ_MEIU01000047.1"/>
</dbReference>
<reference evidence="1 2" key="1">
    <citation type="journal article" date="2017" name="MBio">
        <title>Type VI secretion-mediated competition in the bee gut microbiome.</title>
        <authorList>
            <person name="Steele M.I."/>
            <person name="Kwong W.K."/>
            <person name="Powell J.E."/>
            <person name="Whiteley M."/>
            <person name="Moran N.A."/>
        </authorList>
    </citation>
    <scope>NUCLEOTIDE SEQUENCE [LARGE SCALE GENOMIC DNA]</scope>
    <source>
        <strain evidence="1 2">HK3</strain>
    </source>
</reference>
<name>A0A855FPK6_9NEIS</name>
<protein>
    <submittedName>
        <fullName evidence="1">Uncharacterized protein</fullName>
    </submittedName>
</protein>
<evidence type="ECO:0000313" key="1">
    <source>
        <dbReference type="EMBL" id="PIT60412.1"/>
    </source>
</evidence>
<sequence length="181" mass="21140">MVYELKISDNYSDSYWFQYEQSEFSNIDLIQGKKIKLDNPLKFGLKKKVSEKKLLSFDYFLSDGPDFISPRLATLLADNKDFLKDVQLLDANVVINGKNYSGFKVLNIIRMLSCIDMDKSDSVPILDYLPDGPKRFTQIVFRNDVTEDFYMARCLEHKYCIVISEKLRQFFIENNVKGIEL</sequence>
<accession>A0A855FPK6</accession>
<gene>
    <name evidence="1" type="ORF">BHC57_04120</name>
</gene>
<dbReference type="AlphaFoldDB" id="A0A855FPK6"/>
<dbReference type="Proteomes" id="UP000230463">
    <property type="component" value="Unassembled WGS sequence"/>
</dbReference>
<comment type="caution">
    <text evidence="1">The sequence shown here is derived from an EMBL/GenBank/DDBJ whole genome shotgun (WGS) entry which is preliminary data.</text>
</comment>
<proteinExistence type="predicted"/>